<gene>
    <name evidence="3" type="ORF">EDC38_2163</name>
</gene>
<dbReference type="Proteomes" id="UP000273643">
    <property type="component" value="Unassembled WGS sequence"/>
</dbReference>
<sequence>MFLSLFTLPSRRRGLFGLLALLWASAAVPASAAPKPLSLNEALAYTLERHPELAQFPYRRRAAEARELQAGLRPNPELAVEVENIGGSGRFSGTGSAETSLVLSQLIELGGKRGQREDVARYRTDLVDSEYRQVRWQVLAETVRRYLSVAEAQEDIQLAELSLALARESQATIERRVEAGTTSDASLQRSAIAVTRAELALESAQQQLASARVELAAQWGETEPDFERVSAALYDLVALPEFSRVRRHLEDSPQLSRYITERRLREAELQLARARGRQDLRVGVGVKQVRETDDHAFTLSLSMPLGVSDRNQGEVRARRAEYEQLALEEKATRVQLMARIQRLYQELEVFRNTALRLRGEALPSARAALESIRRGYQEGLYTYLELVDARQERLAVERDALKAAINFHQTLVTLEQLTGTGLTGQWQLTPDAIDGAAEPYKPQTRYLNEQAGES</sequence>
<dbReference type="SUPFAM" id="SSF56954">
    <property type="entry name" value="Outer membrane efflux proteins (OEP)"/>
    <property type="match status" value="1"/>
</dbReference>
<name>A0A3N1P0I2_9GAMM</name>
<comment type="similarity">
    <text evidence="1">Belongs to the outer membrane factor (OMF) (TC 1.B.17) family.</text>
</comment>
<keyword evidence="2" id="KW-0732">Signal</keyword>
<organism evidence="3 4">
    <name type="scientific">Marinimicrobium koreense</name>
    <dbReference type="NCBI Taxonomy" id="306545"/>
    <lineage>
        <taxon>Bacteria</taxon>
        <taxon>Pseudomonadati</taxon>
        <taxon>Pseudomonadota</taxon>
        <taxon>Gammaproteobacteria</taxon>
        <taxon>Cellvibrionales</taxon>
        <taxon>Cellvibrionaceae</taxon>
        <taxon>Marinimicrobium</taxon>
    </lineage>
</organism>
<keyword evidence="4" id="KW-1185">Reference proteome</keyword>
<comment type="caution">
    <text evidence="3">The sequence shown here is derived from an EMBL/GenBank/DDBJ whole genome shotgun (WGS) entry which is preliminary data.</text>
</comment>
<dbReference type="GO" id="GO:0015562">
    <property type="term" value="F:efflux transmembrane transporter activity"/>
    <property type="evidence" value="ECO:0007669"/>
    <property type="project" value="InterPro"/>
</dbReference>
<evidence type="ECO:0000256" key="2">
    <source>
        <dbReference type="SAM" id="SignalP"/>
    </source>
</evidence>
<dbReference type="InterPro" id="IPR010131">
    <property type="entry name" value="MdtP/NodT-like"/>
</dbReference>
<proteinExistence type="inferred from homology"/>
<dbReference type="Gene3D" id="1.20.1600.10">
    <property type="entry name" value="Outer membrane efflux proteins (OEP)"/>
    <property type="match status" value="1"/>
</dbReference>
<evidence type="ECO:0000313" key="4">
    <source>
        <dbReference type="Proteomes" id="UP000273643"/>
    </source>
</evidence>
<evidence type="ECO:0000256" key="1">
    <source>
        <dbReference type="ARBA" id="ARBA00007613"/>
    </source>
</evidence>
<dbReference type="OrthoDB" id="9791261at2"/>
<feature type="signal peptide" evidence="2">
    <location>
        <begin position="1"/>
        <end position="32"/>
    </location>
</feature>
<dbReference type="PANTHER" id="PTHR30203">
    <property type="entry name" value="OUTER MEMBRANE CATION EFFLUX PROTEIN"/>
    <property type="match status" value="1"/>
</dbReference>
<evidence type="ECO:0000313" key="3">
    <source>
        <dbReference type="EMBL" id="ROQ21539.1"/>
    </source>
</evidence>
<protein>
    <submittedName>
        <fullName evidence="3">Cobalt-zinc-cadmium efflux system outer membrane protein</fullName>
    </submittedName>
</protein>
<accession>A0A3N1P0I2</accession>
<dbReference type="EMBL" id="RJUK01000001">
    <property type="protein sequence ID" value="ROQ21539.1"/>
    <property type="molecule type" value="Genomic_DNA"/>
</dbReference>
<dbReference type="AlphaFoldDB" id="A0A3N1P0I2"/>
<feature type="chain" id="PRO_5018169174" evidence="2">
    <location>
        <begin position="33"/>
        <end position="454"/>
    </location>
</feature>
<dbReference type="InterPro" id="IPR003423">
    <property type="entry name" value="OMP_efflux"/>
</dbReference>
<dbReference type="Pfam" id="PF02321">
    <property type="entry name" value="OEP"/>
    <property type="match status" value="2"/>
</dbReference>
<reference evidence="3 4" key="1">
    <citation type="submission" date="2018-11" db="EMBL/GenBank/DDBJ databases">
        <title>Genomic Encyclopedia of Type Strains, Phase IV (KMG-IV): sequencing the most valuable type-strain genomes for metagenomic binning, comparative biology and taxonomic classification.</title>
        <authorList>
            <person name="Goeker M."/>
        </authorList>
    </citation>
    <scope>NUCLEOTIDE SEQUENCE [LARGE SCALE GENOMIC DNA]</scope>
    <source>
        <strain evidence="3 4">DSM 16974</strain>
    </source>
</reference>
<dbReference type="PANTHER" id="PTHR30203:SF24">
    <property type="entry name" value="BLR4935 PROTEIN"/>
    <property type="match status" value="1"/>
</dbReference>